<dbReference type="VEuPathDB" id="FungiDB:H257_06711"/>
<accession>W4GL32</accession>
<dbReference type="EMBL" id="KI913126">
    <property type="protein sequence ID" value="ETV80405.1"/>
    <property type="molecule type" value="Genomic_DNA"/>
</dbReference>
<dbReference type="InterPro" id="IPR000073">
    <property type="entry name" value="AB_hydrolase_1"/>
</dbReference>
<dbReference type="PANTHER" id="PTHR46331:SF2">
    <property type="entry name" value="VALACYCLOVIR HYDROLASE"/>
    <property type="match status" value="1"/>
</dbReference>
<name>W4GL32_APHAT</name>
<gene>
    <name evidence="3" type="ORF">H257_06711</name>
</gene>
<dbReference type="STRING" id="112090.W4GL32"/>
<proteinExistence type="predicted"/>
<dbReference type="GO" id="GO:0017171">
    <property type="term" value="F:serine hydrolase activity"/>
    <property type="evidence" value="ECO:0007669"/>
    <property type="project" value="TreeGrafter"/>
</dbReference>
<dbReference type="GeneID" id="20808707"/>
<sequence length="301" mass="32943">MLLRAASRLISSPSLRGFSSLVSLTVNGNPCHATISKSLDNKKVILCLPGALGTGATDFPAQLTGLTDEYSIIAFHPDTSQAQSLNFLEKDAHDAAAFMTGLGYDKYSVLGFSDGANSGVILAAEYPQHMQRLVLMGGNAFLTDEDLALYAACADVATWSDERREQMIAVHGGVGPFQTKWTEWIATMARLLDDKNGDLCTAFLPDVKCKTLVLHGEQDSLVPTFQGEYLSERILHSKLVMLPDADHAFHMEDQWSAHTNQLIRTFLNEPDDSATHSREFSAMPPKDRKRSSIVTHSGPRC</sequence>
<dbReference type="Gene3D" id="3.40.50.1820">
    <property type="entry name" value="alpha/beta hydrolase"/>
    <property type="match status" value="1"/>
</dbReference>
<dbReference type="AlphaFoldDB" id="W4GL32"/>
<dbReference type="RefSeq" id="XP_009830329.1">
    <property type="nucleotide sequence ID" value="XM_009832027.1"/>
</dbReference>
<dbReference type="OrthoDB" id="19657at2759"/>
<dbReference type="SUPFAM" id="SSF53474">
    <property type="entry name" value="alpha/beta-Hydrolases"/>
    <property type="match status" value="1"/>
</dbReference>
<feature type="domain" description="AB hydrolase-1" evidence="2">
    <location>
        <begin position="45"/>
        <end position="253"/>
    </location>
</feature>
<evidence type="ECO:0000256" key="1">
    <source>
        <dbReference type="SAM" id="MobiDB-lite"/>
    </source>
</evidence>
<evidence type="ECO:0000259" key="2">
    <source>
        <dbReference type="Pfam" id="PF12697"/>
    </source>
</evidence>
<evidence type="ECO:0000313" key="3">
    <source>
        <dbReference type="EMBL" id="ETV80405.1"/>
    </source>
</evidence>
<protein>
    <recommendedName>
        <fullName evidence="2">AB hydrolase-1 domain-containing protein</fullName>
    </recommendedName>
</protein>
<organism evidence="3">
    <name type="scientific">Aphanomyces astaci</name>
    <name type="common">Crayfish plague agent</name>
    <dbReference type="NCBI Taxonomy" id="112090"/>
    <lineage>
        <taxon>Eukaryota</taxon>
        <taxon>Sar</taxon>
        <taxon>Stramenopiles</taxon>
        <taxon>Oomycota</taxon>
        <taxon>Saprolegniomycetes</taxon>
        <taxon>Saprolegniales</taxon>
        <taxon>Verrucalvaceae</taxon>
        <taxon>Aphanomyces</taxon>
    </lineage>
</organism>
<reference evidence="3" key="1">
    <citation type="submission" date="2013-12" db="EMBL/GenBank/DDBJ databases">
        <title>The Genome Sequence of Aphanomyces astaci APO3.</title>
        <authorList>
            <consortium name="The Broad Institute Genomics Platform"/>
            <person name="Russ C."/>
            <person name="Tyler B."/>
            <person name="van West P."/>
            <person name="Dieguez-Uribeondo J."/>
            <person name="Young S.K."/>
            <person name="Zeng Q."/>
            <person name="Gargeya S."/>
            <person name="Fitzgerald M."/>
            <person name="Abouelleil A."/>
            <person name="Alvarado L."/>
            <person name="Chapman S.B."/>
            <person name="Gainer-Dewar J."/>
            <person name="Goldberg J."/>
            <person name="Griggs A."/>
            <person name="Gujja S."/>
            <person name="Hansen M."/>
            <person name="Howarth C."/>
            <person name="Imamovic A."/>
            <person name="Ireland A."/>
            <person name="Larimer J."/>
            <person name="McCowan C."/>
            <person name="Murphy C."/>
            <person name="Pearson M."/>
            <person name="Poon T.W."/>
            <person name="Priest M."/>
            <person name="Roberts A."/>
            <person name="Saif S."/>
            <person name="Shea T."/>
            <person name="Sykes S."/>
            <person name="Wortman J."/>
            <person name="Nusbaum C."/>
            <person name="Birren B."/>
        </authorList>
    </citation>
    <scope>NUCLEOTIDE SEQUENCE [LARGE SCALE GENOMIC DNA]</scope>
    <source>
        <strain evidence="3">APO3</strain>
    </source>
</reference>
<dbReference type="InterPro" id="IPR029058">
    <property type="entry name" value="AB_hydrolase_fold"/>
</dbReference>
<dbReference type="PANTHER" id="PTHR46331">
    <property type="entry name" value="VALACYCLOVIR HYDROLASE"/>
    <property type="match status" value="1"/>
</dbReference>
<dbReference type="Pfam" id="PF12697">
    <property type="entry name" value="Abhydrolase_6"/>
    <property type="match status" value="1"/>
</dbReference>
<feature type="region of interest" description="Disordered" evidence="1">
    <location>
        <begin position="272"/>
        <end position="301"/>
    </location>
</feature>